<evidence type="ECO:0000256" key="1">
    <source>
        <dbReference type="ARBA" id="ARBA00001946"/>
    </source>
</evidence>
<keyword evidence="3 6" id="KW-0808">Transferase</keyword>
<evidence type="ECO:0000313" key="7">
    <source>
        <dbReference type="EMBL" id="MZQ80648.1"/>
    </source>
</evidence>
<dbReference type="EMBL" id="WTUZ01000002">
    <property type="protein sequence ID" value="MZQ80648.1"/>
    <property type="molecule type" value="Genomic_DNA"/>
</dbReference>
<dbReference type="InterPro" id="IPR008949">
    <property type="entry name" value="Isoprenoid_synthase_dom_sf"/>
</dbReference>
<dbReference type="PANTHER" id="PTHR12001">
    <property type="entry name" value="GERANYLGERANYL PYROPHOSPHATE SYNTHASE"/>
    <property type="match status" value="1"/>
</dbReference>
<sequence>MKQSVKEHMIRLVDEYIEVKGLNELLKSFIADKEKENGAWAKVTLCTHYMLGGDSPHIERYAALVELANLILDIVDDLQDQDQEDKPWMQCSQAEALNAVLALLMGFFGELGHLQVKSEWLVEVTRIIARSINGQHKDVVNAAETAQHYLEMTQEKSGSLFRLACFMGYMTVDTPRETIEQLHELADCIGLIHQIQNDMRDIVRIDVKNDLYAKKRTLPILYLLSIEDERFTTLKEYYDEEITSDVLLQEKETFIQMITDSGCLEYGRVVQSVCVQKAEEIYEKLQAVSPWKERFREVTYGSFTEEG</sequence>
<dbReference type="SUPFAM" id="SSF48576">
    <property type="entry name" value="Terpenoid synthases"/>
    <property type="match status" value="1"/>
</dbReference>
<dbReference type="SFLD" id="SFLDG01211">
    <property type="entry name" value="Competence_Regulatory_Protein"/>
    <property type="match status" value="1"/>
</dbReference>
<comment type="caution">
    <text evidence="7">The sequence shown here is derived from an EMBL/GenBank/DDBJ whole genome shotgun (WGS) entry which is preliminary data.</text>
</comment>
<comment type="similarity">
    <text evidence="2 6">Belongs to the FPP/GGPP synthase family.</text>
</comment>
<dbReference type="GO" id="GO:0046872">
    <property type="term" value="F:metal ion binding"/>
    <property type="evidence" value="ECO:0007669"/>
    <property type="project" value="UniProtKB-KW"/>
</dbReference>
<dbReference type="InterPro" id="IPR033965">
    <property type="entry name" value="ComQ"/>
</dbReference>
<dbReference type="Pfam" id="PF00348">
    <property type="entry name" value="polyprenyl_synt"/>
    <property type="match status" value="1"/>
</dbReference>
<comment type="cofactor">
    <cofactor evidence="1">
        <name>Mg(2+)</name>
        <dbReference type="ChEBI" id="CHEBI:18420"/>
    </cofactor>
</comment>
<dbReference type="AlphaFoldDB" id="A0A6L8URL4"/>
<evidence type="ECO:0000313" key="8">
    <source>
        <dbReference type="Proteomes" id="UP000481087"/>
    </source>
</evidence>
<evidence type="ECO:0000256" key="2">
    <source>
        <dbReference type="ARBA" id="ARBA00006706"/>
    </source>
</evidence>
<keyword evidence="4" id="KW-0479">Metal-binding</keyword>
<evidence type="ECO:0000256" key="3">
    <source>
        <dbReference type="ARBA" id="ARBA00022679"/>
    </source>
</evidence>
<evidence type="ECO:0000256" key="5">
    <source>
        <dbReference type="ARBA" id="ARBA00022842"/>
    </source>
</evidence>
<dbReference type="SFLD" id="SFLDS00005">
    <property type="entry name" value="Isoprenoid_Synthase_Type_I"/>
    <property type="match status" value="1"/>
</dbReference>
<protein>
    <recommendedName>
        <fullName evidence="9">Competence protein ComQ</fullName>
    </recommendedName>
</protein>
<dbReference type="PANTHER" id="PTHR12001:SF69">
    <property type="entry name" value="ALL TRANS-POLYPRENYL-DIPHOSPHATE SYNTHASE PDSS1"/>
    <property type="match status" value="1"/>
</dbReference>
<gene>
    <name evidence="7" type="ORF">GQF01_00570</name>
</gene>
<reference evidence="7 8" key="1">
    <citation type="submission" date="2019-12" db="EMBL/GenBank/DDBJ databases">
        <title>Paenibacillus sp. nov. sp. isolated from soil.</title>
        <authorList>
            <person name="Kim J."/>
            <person name="Jeong S.E."/>
            <person name="Jung H.S."/>
            <person name="Jeon C.O."/>
        </authorList>
    </citation>
    <scope>NUCLEOTIDE SEQUENCE [LARGE SCALE GENOMIC DNA]</scope>
    <source>
        <strain evidence="7 8">5J-6</strain>
    </source>
</reference>
<organism evidence="7 8">
    <name type="scientific">Paenibacillus silvestris</name>
    <dbReference type="NCBI Taxonomy" id="2606219"/>
    <lineage>
        <taxon>Bacteria</taxon>
        <taxon>Bacillati</taxon>
        <taxon>Bacillota</taxon>
        <taxon>Bacilli</taxon>
        <taxon>Bacillales</taxon>
        <taxon>Paenibacillaceae</taxon>
        <taxon>Paenibacillus</taxon>
    </lineage>
</organism>
<evidence type="ECO:0000256" key="6">
    <source>
        <dbReference type="RuleBase" id="RU004466"/>
    </source>
</evidence>
<evidence type="ECO:0000256" key="4">
    <source>
        <dbReference type="ARBA" id="ARBA00022723"/>
    </source>
</evidence>
<keyword evidence="5" id="KW-0460">Magnesium</keyword>
<name>A0A6L8URL4_9BACL</name>
<keyword evidence="8" id="KW-1185">Reference proteome</keyword>
<dbReference type="GO" id="GO:0004659">
    <property type="term" value="F:prenyltransferase activity"/>
    <property type="evidence" value="ECO:0007669"/>
    <property type="project" value="InterPro"/>
</dbReference>
<proteinExistence type="inferred from homology"/>
<dbReference type="RefSeq" id="WP_161404760.1">
    <property type="nucleotide sequence ID" value="NZ_WTUZ01000002.1"/>
</dbReference>
<dbReference type="GO" id="GO:0008299">
    <property type="term" value="P:isoprenoid biosynthetic process"/>
    <property type="evidence" value="ECO:0007669"/>
    <property type="project" value="InterPro"/>
</dbReference>
<dbReference type="Gene3D" id="1.10.600.10">
    <property type="entry name" value="Farnesyl Diphosphate Synthase"/>
    <property type="match status" value="1"/>
</dbReference>
<accession>A0A6L8URL4</accession>
<dbReference type="Proteomes" id="UP000481087">
    <property type="component" value="Unassembled WGS sequence"/>
</dbReference>
<dbReference type="CDD" id="cd00867">
    <property type="entry name" value="Trans_IPPS"/>
    <property type="match status" value="1"/>
</dbReference>
<evidence type="ECO:0008006" key="9">
    <source>
        <dbReference type="Google" id="ProtNLM"/>
    </source>
</evidence>
<dbReference type="InterPro" id="IPR000092">
    <property type="entry name" value="Polyprenyl_synt"/>
</dbReference>